<evidence type="ECO:0000256" key="1">
    <source>
        <dbReference type="SAM" id="SignalP"/>
    </source>
</evidence>
<feature type="signal peptide" evidence="1">
    <location>
        <begin position="1"/>
        <end position="19"/>
    </location>
</feature>
<protein>
    <recommendedName>
        <fullName evidence="4">OmpH family outer membrane protein</fullName>
    </recommendedName>
</protein>
<evidence type="ECO:0000313" key="2">
    <source>
        <dbReference type="EMBL" id="MBC5991451.1"/>
    </source>
</evidence>
<evidence type="ECO:0000313" key="3">
    <source>
        <dbReference type="Proteomes" id="UP000603640"/>
    </source>
</evidence>
<reference evidence="2" key="1">
    <citation type="submission" date="2020-08" db="EMBL/GenBank/DDBJ databases">
        <title>Pontibacter sp. SD6 16S ribosomal RNA gene Genome sequencing and assembly.</title>
        <authorList>
            <person name="Kang M."/>
        </authorList>
    </citation>
    <scope>NUCLEOTIDE SEQUENCE</scope>
    <source>
        <strain evidence="2">SD6</strain>
    </source>
</reference>
<name>A0A923SIA3_9BACT</name>
<gene>
    <name evidence="2" type="ORF">H8S84_01220</name>
</gene>
<comment type="caution">
    <text evidence="2">The sequence shown here is derived from an EMBL/GenBank/DDBJ whole genome shotgun (WGS) entry which is preliminary data.</text>
</comment>
<sequence length="132" mass="15227">MKRILLLAFAIGMCTTASAQLIKINEDAYLDKKVLEVKVEGADMIAMDLQNELNLSKEQYEQVVQLNQMRFKQIEEAEKTHQQDELLRSKTIYAINLETDKALGALLDPKQMRLYLEMESKQTRFVSDNAKD</sequence>
<dbReference type="RefSeq" id="WP_187065456.1">
    <property type="nucleotide sequence ID" value="NZ_JACRVF010000001.1"/>
</dbReference>
<organism evidence="2 3">
    <name type="scientific">Pontibacter cellulosilyticus</name>
    <dbReference type="NCBI Taxonomy" id="1720253"/>
    <lineage>
        <taxon>Bacteria</taxon>
        <taxon>Pseudomonadati</taxon>
        <taxon>Bacteroidota</taxon>
        <taxon>Cytophagia</taxon>
        <taxon>Cytophagales</taxon>
        <taxon>Hymenobacteraceae</taxon>
        <taxon>Pontibacter</taxon>
    </lineage>
</organism>
<accession>A0A923SIA3</accession>
<dbReference type="Proteomes" id="UP000603640">
    <property type="component" value="Unassembled WGS sequence"/>
</dbReference>
<proteinExistence type="predicted"/>
<dbReference type="EMBL" id="JACRVF010000001">
    <property type="protein sequence ID" value="MBC5991451.1"/>
    <property type="molecule type" value="Genomic_DNA"/>
</dbReference>
<keyword evidence="1" id="KW-0732">Signal</keyword>
<feature type="chain" id="PRO_5037712796" description="OmpH family outer membrane protein" evidence="1">
    <location>
        <begin position="20"/>
        <end position="132"/>
    </location>
</feature>
<keyword evidence="3" id="KW-1185">Reference proteome</keyword>
<dbReference type="AlphaFoldDB" id="A0A923SIA3"/>
<evidence type="ECO:0008006" key="4">
    <source>
        <dbReference type="Google" id="ProtNLM"/>
    </source>
</evidence>